<reference evidence="1" key="1">
    <citation type="journal article" date="2014" name="Genome Announc.">
        <title>Draft genome sequences of the altered schaedler flora, a defined bacterial community from gnotobiotic mice.</title>
        <authorList>
            <person name="Wannemuehler M.J."/>
            <person name="Overstreet A.M."/>
            <person name="Ward D.V."/>
            <person name="Phillips G.J."/>
        </authorList>
    </citation>
    <scope>NUCLEOTIDE SEQUENCE</scope>
    <source>
        <strain evidence="1">ASF457</strain>
    </source>
</reference>
<organism evidence="1 2">
    <name type="scientific">Mucispirillum schaedleri ASF457</name>
    <dbReference type="NCBI Taxonomy" id="1379858"/>
    <lineage>
        <taxon>Bacteria</taxon>
        <taxon>Pseudomonadati</taxon>
        <taxon>Deferribacterota</taxon>
        <taxon>Deferribacteres</taxon>
        <taxon>Deferribacterales</taxon>
        <taxon>Mucispirillaceae</taxon>
        <taxon>Mucispirillum</taxon>
    </lineage>
</organism>
<reference evidence="1" key="3">
    <citation type="submission" date="2022-06" db="EMBL/GenBank/DDBJ databases">
        <title>Resources to Facilitate Use of the Altered Schaedler Flora (ASF) Mouse Model to Study Microbiome Function.</title>
        <authorList>
            <person name="Proctor A."/>
            <person name="Parvinroo S."/>
            <person name="Richie T."/>
            <person name="Jia X."/>
            <person name="Lee S.T.M."/>
            <person name="Karp P.D."/>
            <person name="Paley S."/>
            <person name="Kostic A.D."/>
            <person name="Pierre J.F."/>
            <person name="Wannemuehler M.J."/>
            <person name="Phillips G.J."/>
        </authorList>
    </citation>
    <scope>NUCLEOTIDE SEQUENCE</scope>
    <source>
        <strain evidence="1">ASF457</strain>
    </source>
</reference>
<evidence type="ECO:0000313" key="2">
    <source>
        <dbReference type="Proteomes" id="UP000017429"/>
    </source>
</evidence>
<dbReference type="GO" id="GO:0016740">
    <property type="term" value="F:transferase activity"/>
    <property type="evidence" value="ECO:0007669"/>
    <property type="project" value="UniProtKB-KW"/>
</dbReference>
<dbReference type="RefSeq" id="WP_023274888.1">
    <property type="nucleotide sequence ID" value="NZ_CP097562.1"/>
</dbReference>
<dbReference type="InterPro" id="IPR039476">
    <property type="entry name" value="P2CMN_synthase_LarB"/>
</dbReference>
<dbReference type="GO" id="GO:0016787">
    <property type="term" value="F:hydrolase activity"/>
    <property type="evidence" value="ECO:0007669"/>
    <property type="project" value="InterPro"/>
</dbReference>
<reference evidence="1" key="2">
    <citation type="submission" date="2022-05" db="EMBL/GenBank/DDBJ databases">
        <authorList>
            <person name="Proctor A.L."/>
            <person name="Phillips G.J."/>
            <person name="Wannemuehler M.J."/>
        </authorList>
    </citation>
    <scope>NUCLEOTIDE SEQUENCE</scope>
    <source>
        <strain evidence="1">ASF457</strain>
    </source>
</reference>
<sequence>MNNKGYEDIGFAKIDHDRQKRQGYPEVIFGAGKTCEHAAAIFKRIKENGNAAVCTRASKEMAEAIISLVPEAEYIEIAKIVIYNDIKKGLEGQVCIATGGTSDIPVAEEAAVILEAFGSKVIRLYDVGVAGIHRLMDNMDILRSSNCIIAVAGMEGALPSVIAGLVSIPVIAVPTSVGYGANLGGIAALLGMLNSCASGVSVVNIDNGFGAANQAHLINMLAVKGSGSR</sequence>
<dbReference type="GO" id="GO:0006189">
    <property type="term" value="P:'de novo' IMP biosynthetic process"/>
    <property type="evidence" value="ECO:0007669"/>
    <property type="project" value="InterPro"/>
</dbReference>
<dbReference type="Gene3D" id="3.40.50.1970">
    <property type="match status" value="1"/>
</dbReference>
<dbReference type="Pfam" id="PF00731">
    <property type="entry name" value="AIRC"/>
    <property type="match status" value="1"/>
</dbReference>
<dbReference type="InterPro" id="IPR000031">
    <property type="entry name" value="PurE_dom"/>
</dbReference>
<dbReference type="eggNOG" id="COG1691">
    <property type="taxonomic scope" value="Bacteria"/>
</dbReference>
<keyword evidence="2" id="KW-1185">Reference proteome</keyword>
<dbReference type="SUPFAM" id="SSF52255">
    <property type="entry name" value="N5-CAIR mutase (phosphoribosylaminoimidazole carboxylase, PurE)"/>
    <property type="match status" value="1"/>
</dbReference>
<dbReference type="PANTHER" id="PTHR43064">
    <property type="entry name" value="PHOSPHORIBOSYLAMINOIMIDAZOLE CARBOXYLASE-RELATED"/>
    <property type="match status" value="1"/>
</dbReference>
<dbReference type="Proteomes" id="UP000017429">
    <property type="component" value="Chromosome"/>
</dbReference>
<name>V2RRH2_9BACT</name>
<protein>
    <submittedName>
        <fullName evidence="1">Pyridinium-3,5-biscarboxylic acid mononucleotide synthase</fullName>
        <ecNumber evidence="1">2.5.1.143</ecNumber>
    </submittedName>
</protein>
<proteinExistence type="predicted"/>
<dbReference type="PANTHER" id="PTHR43064:SF1">
    <property type="entry name" value="SLL1489 PROTEIN"/>
    <property type="match status" value="1"/>
</dbReference>
<keyword evidence="1" id="KW-0808">Transferase</keyword>
<dbReference type="EC" id="2.5.1.143" evidence="1"/>
<dbReference type="NCBIfam" id="NF033503">
    <property type="entry name" value="LarB"/>
    <property type="match status" value="1"/>
</dbReference>
<gene>
    <name evidence="1" type="primary">larB</name>
    <name evidence="1" type="ORF">N508_000576</name>
</gene>
<dbReference type="AlphaFoldDB" id="V2RRH2"/>
<dbReference type="KEGG" id="msch:N508_000576"/>
<accession>V2RRH2</accession>
<dbReference type="EMBL" id="CP097562">
    <property type="protein sequence ID" value="USF23513.1"/>
    <property type="molecule type" value="Genomic_DNA"/>
</dbReference>
<evidence type="ECO:0000313" key="1">
    <source>
        <dbReference type="EMBL" id="USF23513.1"/>
    </source>
</evidence>
<dbReference type="OrthoDB" id="9782511at2"/>
<dbReference type="SMART" id="SM01001">
    <property type="entry name" value="AIRC"/>
    <property type="match status" value="1"/>
</dbReference>